<evidence type="ECO:0000256" key="3">
    <source>
        <dbReference type="ARBA" id="ARBA00023157"/>
    </source>
</evidence>
<feature type="disulfide bond" evidence="10 13">
    <location>
        <begin position="355"/>
        <end position="373"/>
    </location>
</feature>
<keyword evidence="3 10" id="KW-1015">Disulfide bond</keyword>
<keyword evidence="9 14" id="KW-0479">Metal-binding</keyword>
<evidence type="ECO:0000256" key="7">
    <source>
        <dbReference type="PIRSR" id="PIRSR601548-11"/>
    </source>
</evidence>
<evidence type="ECO:0000313" key="16">
    <source>
        <dbReference type="EMBL" id="CAF0741030.1"/>
    </source>
</evidence>
<feature type="glycosylation site" description="N-linked (GlcNAc...) (complex) asparagine" evidence="6">
    <location>
        <position position="91"/>
    </location>
</feature>
<feature type="glycosylation site" description="N-linked (GlcNAc...) asparagine" evidence="11">
    <location>
        <position position="157"/>
    </location>
</feature>
<evidence type="ECO:0000256" key="14">
    <source>
        <dbReference type="RuleBase" id="RU361144"/>
    </source>
</evidence>
<feature type="binding site" evidence="12">
    <location>
        <position position="415"/>
    </location>
    <ligand>
        <name>Zn(2+)</name>
        <dbReference type="ChEBI" id="CHEBI:29105"/>
        <label>2</label>
        <note>catalytic</note>
    </ligand>
</feature>
<keyword evidence="17" id="KW-1185">Reference proteome</keyword>
<dbReference type="GO" id="GO:0005886">
    <property type="term" value="C:plasma membrane"/>
    <property type="evidence" value="ECO:0007669"/>
    <property type="project" value="TreeGrafter"/>
</dbReference>
<keyword evidence="4 6" id="KW-0325">Glycoprotein</keyword>
<accession>A0A813NMN1</accession>
<dbReference type="EMBL" id="CAJNOC010000298">
    <property type="protein sequence ID" value="CAF0741030.1"/>
    <property type="molecule type" value="Genomic_DNA"/>
</dbReference>
<gene>
    <name evidence="16" type="ORF">OXX778_LOCUS3393</name>
</gene>
<comment type="caution">
    <text evidence="16">The sequence shown here is derived from an EMBL/GenBank/DDBJ whole genome shotgun (WGS) entry which is preliminary data.</text>
</comment>
<dbReference type="Gene3D" id="1.10.1370.30">
    <property type="match status" value="1"/>
</dbReference>
<evidence type="ECO:0000256" key="6">
    <source>
        <dbReference type="PIRSR" id="PIRSR601548-10"/>
    </source>
</evidence>
<feature type="binding site" evidence="8">
    <location>
        <position position="526"/>
    </location>
    <ligand>
        <name>chloride</name>
        <dbReference type="ChEBI" id="CHEBI:17996"/>
        <label>1</label>
    </ligand>
</feature>
<dbReference type="AlphaFoldDB" id="A0A813NMN1"/>
<dbReference type="GO" id="GO:0006508">
    <property type="term" value="P:proteolysis"/>
    <property type="evidence" value="ECO:0007669"/>
    <property type="project" value="UniProtKB-KW"/>
</dbReference>
<dbReference type="CDD" id="cd06461">
    <property type="entry name" value="M2_ACE"/>
    <property type="match status" value="1"/>
</dbReference>
<dbReference type="EC" id="3.4.-.-" evidence="14"/>
<evidence type="ECO:0000313" key="17">
    <source>
        <dbReference type="Proteomes" id="UP000663879"/>
    </source>
</evidence>
<comment type="cofactor">
    <cofactor evidence="14">
        <name>Zn(2+)</name>
        <dbReference type="ChEBI" id="CHEBI:29105"/>
    </cofactor>
    <text evidence="14">Binds 1 zinc ion per subunit.</text>
</comment>
<evidence type="ECO:0000256" key="5">
    <source>
        <dbReference type="PIRSR" id="PIRSR601548-1"/>
    </source>
</evidence>
<dbReference type="GO" id="GO:0008241">
    <property type="term" value="F:peptidyl-dipeptidase activity"/>
    <property type="evidence" value="ECO:0007669"/>
    <property type="project" value="InterPro"/>
</dbReference>
<organism evidence="16 17">
    <name type="scientific">Brachionus calyciflorus</name>
    <dbReference type="NCBI Taxonomy" id="104777"/>
    <lineage>
        <taxon>Eukaryota</taxon>
        <taxon>Metazoa</taxon>
        <taxon>Spiralia</taxon>
        <taxon>Gnathifera</taxon>
        <taxon>Rotifera</taxon>
        <taxon>Eurotatoria</taxon>
        <taxon>Monogononta</taxon>
        <taxon>Pseudotrocha</taxon>
        <taxon>Ploima</taxon>
        <taxon>Brachionidae</taxon>
        <taxon>Brachionus</taxon>
    </lineage>
</organism>
<name>A0A813NMN1_9BILA</name>
<dbReference type="PANTHER" id="PTHR10514:SF27">
    <property type="entry name" value="ANGIOTENSIN-CONVERTING ENZYME"/>
    <property type="match status" value="1"/>
</dbReference>
<dbReference type="Proteomes" id="UP000663879">
    <property type="component" value="Unassembled WGS sequence"/>
</dbReference>
<keyword evidence="9 14" id="KW-0862">Zinc</keyword>
<feature type="chain" id="PRO_5032860621" description="Angiotensin-converting enzyme" evidence="15">
    <location>
        <begin position="21"/>
        <end position="619"/>
    </location>
</feature>
<dbReference type="SUPFAM" id="SSF55486">
    <property type="entry name" value="Metalloproteases ('zincins'), catalytic domain"/>
    <property type="match status" value="1"/>
</dbReference>
<feature type="disulfide bond" evidence="10">
    <location>
        <begin position="155"/>
        <end position="162"/>
    </location>
</feature>
<dbReference type="GO" id="GO:0046872">
    <property type="term" value="F:metal ion binding"/>
    <property type="evidence" value="ECO:0007669"/>
    <property type="project" value="UniProtKB-KW"/>
</dbReference>
<dbReference type="Pfam" id="PF01401">
    <property type="entry name" value="Peptidase_M2"/>
    <property type="match status" value="1"/>
</dbReference>
<protein>
    <recommendedName>
        <fullName evidence="14">Angiotensin-converting enzyme</fullName>
        <ecNumber evidence="14">3.4.-.-</ecNumber>
    </recommendedName>
</protein>
<evidence type="ECO:0000256" key="1">
    <source>
        <dbReference type="ARBA" id="ARBA00008139"/>
    </source>
</evidence>
<feature type="active site" description="Proton donor 2" evidence="7">
    <location>
        <position position="517"/>
    </location>
</feature>
<dbReference type="GO" id="GO:0004180">
    <property type="term" value="F:carboxypeptidase activity"/>
    <property type="evidence" value="ECO:0007669"/>
    <property type="project" value="UniProtKB-KW"/>
</dbReference>
<dbReference type="OrthoDB" id="6362466at2759"/>
<dbReference type="PROSITE" id="PS52011">
    <property type="entry name" value="PEPTIDASE_M2"/>
    <property type="match status" value="1"/>
</dbReference>
<sequence length="619" mass="73515">MKFFKFFILLFGVFCQGALFNETDVLSQIEDISTLEINCFTSETCSRNWITKYNEVLRKLSEDMAYLKFKKEAHEISDHKTLINNFNLLFNKFLDKTKKIAKNFMNNDKNWNSVLRRMFKLASTKELSFDKEEDNIEYNKLSQELRLIYSKAKVCDNSTNECLALEPEITEIMTNSRDYDKLLWVWKGWHDATGPKMRDIYTRTVEIRNKAARENGYKDLSEKWMEDFEDDNFEKNYDDLFEQIRPLYEQLHAYVRRKLKNVYGSKYPPTLNPKLIPAHLLGNMWAQSWENIYELVTPYPEHDISNFTSFLSKQITANKMFQIAENFFVSIGLDKMKESFWKNSLIVKPKKNGRCHPSTFDFFNGEDYRIKMCVTIKSEKDFFRVHKEMTEIEYFMAYKNLPTIFRRSANPAFHEAIGDSISLSVRSLKHLKSIDLINFDSLTKEQEINFLMLVALNKVAFLPHAYIIDKWRWDMFRGKINQTNLNQKWWDFRESFQKIEAPIKRSENDFDIGSKFHVAFQMPYARHFVSKILEFQFFKALCIHAGHEGPLYNCDFYNSKKSGYFLKQMLELGASKHPSISLKVLTNQTQISTDAILEYFKPLQEWLIKENFKYSDKTE</sequence>
<evidence type="ECO:0000256" key="11">
    <source>
        <dbReference type="PIRSR" id="PIRSR601548-5"/>
    </source>
</evidence>
<comment type="similarity">
    <text evidence="1 13 14">Belongs to the peptidase M2 family.</text>
</comment>
<evidence type="ECO:0000256" key="10">
    <source>
        <dbReference type="PIRSR" id="PIRSR601548-4"/>
    </source>
</evidence>
<evidence type="ECO:0000256" key="4">
    <source>
        <dbReference type="ARBA" id="ARBA00023180"/>
    </source>
</evidence>
<feature type="binding site" evidence="9">
    <location>
        <position position="415"/>
    </location>
    <ligand>
        <name>Zn(2+)</name>
        <dbReference type="ChEBI" id="CHEBI:29105"/>
        <label>1</label>
        <note>catalytic</note>
    </ligand>
</feature>
<reference evidence="16" key="1">
    <citation type="submission" date="2021-02" db="EMBL/GenBank/DDBJ databases">
        <authorList>
            <person name="Nowell W R."/>
        </authorList>
    </citation>
    <scope>NUCLEOTIDE SEQUENCE</scope>
    <source>
        <strain evidence="16">Ploen Becks lab</strain>
    </source>
</reference>
<dbReference type="PRINTS" id="PR00791">
    <property type="entry name" value="PEPDIPTASEA"/>
</dbReference>
<evidence type="ECO:0000256" key="8">
    <source>
        <dbReference type="PIRSR" id="PIRSR601548-2"/>
    </source>
</evidence>
<evidence type="ECO:0000256" key="2">
    <source>
        <dbReference type="ARBA" id="ARBA00022729"/>
    </source>
</evidence>
<feature type="active site" description="Proton acceptor 2" evidence="7">
    <location>
        <position position="388"/>
    </location>
</feature>
<feature type="active site" description="Proton donor 1" evidence="5">
    <location>
        <position position="517"/>
    </location>
</feature>
<comment type="caution">
    <text evidence="13">Lacks conserved residue(s) required for the propagation of feature annotation.</text>
</comment>
<keyword evidence="14" id="KW-0121">Carboxypeptidase</keyword>
<keyword evidence="14" id="KW-0378">Hydrolase</keyword>
<keyword evidence="14" id="KW-0645">Protease</keyword>
<dbReference type="InterPro" id="IPR001548">
    <property type="entry name" value="Peptidase_M2"/>
</dbReference>
<keyword evidence="14" id="KW-0482">Metalloprotease</keyword>
<feature type="glycosylation site" description="N-linked (GlcNAc...) (complex) asparagine" evidence="6">
    <location>
        <position position="112"/>
    </location>
</feature>
<feature type="disulfide bond" evidence="10">
    <location>
        <begin position="542"/>
        <end position="554"/>
    </location>
</feature>
<proteinExistence type="inferred from homology"/>
<evidence type="ECO:0000256" key="9">
    <source>
        <dbReference type="PIRSR" id="PIRSR601548-3"/>
    </source>
</evidence>
<evidence type="ECO:0000256" key="13">
    <source>
        <dbReference type="PROSITE-ProRule" id="PRU01355"/>
    </source>
</evidence>
<feature type="active site" description="Proton acceptor 1" evidence="5">
    <location>
        <position position="388"/>
    </location>
</feature>
<evidence type="ECO:0000256" key="12">
    <source>
        <dbReference type="PIRSR" id="PIRSR601548-8"/>
    </source>
</evidence>
<keyword evidence="2 15" id="KW-0732">Signal</keyword>
<evidence type="ECO:0000256" key="15">
    <source>
        <dbReference type="SAM" id="SignalP"/>
    </source>
</evidence>
<dbReference type="PANTHER" id="PTHR10514">
    <property type="entry name" value="ANGIOTENSIN-CONVERTING ENZYME"/>
    <property type="match status" value="1"/>
</dbReference>
<dbReference type="GO" id="GO:0008237">
    <property type="term" value="F:metallopeptidase activity"/>
    <property type="evidence" value="ECO:0007669"/>
    <property type="project" value="UniProtKB-KW"/>
</dbReference>
<feature type="signal peptide" evidence="15">
    <location>
        <begin position="1"/>
        <end position="20"/>
    </location>
</feature>